<dbReference type="Gene3D" id="2.60.40.1120">
    <property type="entry name" value="Carboxypeptidase-like, regulatory domain"/>
    <property type="match status" value="1"/>
</dbReference>
<comment type="caution">
    <text evidence="2">The sequence shown here is derived from an EMBL/GenBank/DDBJ whole genome shotgun (WGS) entry which is preliminary data.</text>
</comment>
<evidence type="ECO:0000256" key="1">
    <source>
        <dbReference type="SAM" id="SignalP"/>
    </source>
</evidence>
<dbReference type="InterPro" id="IPR013784">
    <property type="entry name" value="Carb-bd-like_fold"/>
</dbReference>
<dbReference type="EMBL" id="JAHCVK010000004">
    <property type="protein sequence ID" value="MBT0653513.1"/>
    <property type="molecule type" value="Genomic_DNA"/>
</dbReference>
<evidence type="ECO:0008006" key="4">
    <source>
        <dbReference type="Google" id="ProtNLM"/>
    </source>
</evidence>
<accession>A0ABS5SDR5</accession>
<protein>
    <recommendedName>
        <fullName evidence="4">Carboxypeptidase regulatory-like domain-containing protein</fullName>
    </recommendedName>
</protein>
<sequence length="260" mass="28476">MKIQQWATLVSSWVMVLMLSVGLAEAANGTLKYTLKYKDPTTGVETNLTRGYLYLHDATKPPPMEKFFTKADYVNMVSFGNGTYADPNVPAGTWYIRITQRKGAIKPYGPPEMGDFTWMQTAPITITAGSTLDLGTLYAYPFAAAPITITGTVKSQAGAPLAGRYVRAQTEPCRDDGYNYDINQCGPVKLLALQPTDANGTYTLQIKEPGTYYLYTSPCISADYSPYTGNRCEYTAAAANPVTVKIRDVRTVDMTVGVYP</sequence>
<organism evidence="2 3">
    <name type="scientific">Geomobilimonas luticola</name>
    <dbReference type="NCBI Taxonomy" id="1114878"/>
    <lineage>
        <taxon>Bacteria</taxon>
        <taxon>Pseudomonadati</taxon>
        <taxon>Thermodesulfobacteriota</taxon>
        <taxon>Desulfuromonadia</taxon>
        <taxon>Geobacterales</taxon>
        <taxon>Geobacteraceae</taxon>
        <taxon>Geomobilimonas</taxon>
    </lineage>
</organism>
<keyword evidence="3" id="KW-1185">Reference proteome</keyword>
<feature type="signal peptide" evidence="1">
    <location>
        <begin position="1"/>
        <end position="26"/>
    </location>
</feature>
<reference evidence="2 3" key="1">
    <citation type="submission" date="2021-05" db="EMBL/GenBank/DDBJ databases">
        <title>The draft genome of Geobacter luticola JCM 17780.</title>
        <authorList>
            <person name="Xu Z."/>
            <person name="Masuda Y."/>
            <person name="Itoh H."/>
            <person name="Senoo K."/>
        </authorList>
    </citation>
    <scope>NUCLEOTIDE SEQUENCE [LARGE SCALE GENOMIC DNA]</scope>
    <source>
        <strain evidence="2 3">JCM 17780</strain>
    </source>
</reference>
<gene>
    <name evidence="2" type="ORF">KI810_10640</name>
</gene>
<proteinExistence type="predicted"/>
<feature type="chain" id="PRO_5046347192" description="Carboxypeptidase regulatory-like domain-containing protein" evidence="1">
    <location>
        <begin position="27"/>
        <end position="260"/>
    </location>
</feature>
<keyword evidence="1" id="KW-0732">Signal</keyword>
<dbReference type="RefSeq" id="WP_214175519.1">
    <property type="nucleotide sequence ID" value="NZ_JAHCVK010000004.1"/>
</dbReference>
<evidence type="ECO:0000313" key="2">
    <source>
        <dbReference type="EMBL" id="MBT0653513.1"/>
    </source>
</evidence>
<name>A0ABS5SDR5_9BACT</name>
<dbReference type="Proteomes" id="UP000756860">
    <property type="component" value="Unassembled WGS sequence"/>
</dbReference>
<evidence type="ECO:0000313" key="3">
    <source>
        <dbReference type="Proteomes" id="UP000756860"/>
    </source>
</evidence>
<dbReference type="SUPFAM" id="SSF49452">
    <property type="entry name" value="Starch-binding domain-like"/>
    <property type="match status" value="1"/>
</dbReference>